<proteinExistence type="predicted"/>
<dbReference type="EMBL" id="JAAAMU010000004">
    <property type="protein sequence ID" value="NBC69148.1"/>
    <property type="molecule type" value="Genomic_DNA"/>
</dbReference>
<protein>
    <recommendedName>
        <fullName evidence="2">Flagellar hook-length control protein-like C-terminal domain-containing protein</fullName>
    </recommendedName>
</protein>
<evidence type="ECO:0000313" key="3">
    <source>
        <dbReference type="EMBL" id="NBC69148.1"/>
    </source>
</evidence>
<feature type="region of interest" description="Disordered" evidence="1">
    <location>
        <begin position="314"/>
        <end position="374"/>
    </location>
</feature>
<gene>
    <name evidence="3" type="ORF">GT003_09115</name>
</gene>
<feature type="domain" description="Flagellar hook-length control protein-like C-terminal" evidence="2">
    <location>
        <begin position="568"/>
        <end position="634"/>
    </location>
</feature>
<comment type="caution">
    <text evidence="3">The sequence shown here is derived from an EMBL/GenBank/DDBJ whole genome shotgun (WGS) entry which is preliminary data.</text>
</comment>
<reference evidence="3 4" key="1">
    <citation type="submission" date="2020-01" db="EMBL/GenBank/DDBJ databases">
        <title>Paenibacillus soybeanensis sp. nov. isolated from the nodules of soybean (Glycine max(L.) Merr).</title>
        <authorList>
            <person name="Wang H."/>
        </authorList>
    </citation>
    <scope>NUCLEOTIDE SEQUENCE [LARGE SCALE GENOMIC DNA]</scope>
    <source>
        <strain evidence="3 4">DSM 23054</strain>
    </source>
</reference>
<evidence type="ECO:0000256" key="1">
    <source>
        <dbReference type="SAM" id="MobiDB-lite"/>
    </source>
</evidence>
<name>A0A7X4YML9_9BACL</name>
<feature type="region of interest" description="Disordered" evidence="1">
    <location>
        <begin position="236"/>
        <end position="266"/>
    </location>
</feature>
<feature type="compositionally biased region" description="Low complexity" evidence="1">
    <location>
        <begin position="255"/>
        <end position="266"/>
    </location>
</feature>
<feature type="compositionally biased region" description="Polar residues" evidence="1">
    <location>
        <begin position="334"/>
        <end position="373"/>
    </location>
</feature>
<dbReference type="Pfam" id="PF02120">
    <property type="entry name" value="Flg_hook"/>
    <property type="match status" value="1"/>
</dbReference>
<organism evidence="3 4">
    <name type="scientific">Paenibacillus sacheonensis</name>
    <dbReference type="NCBI Taxonomy" id="742054"/>
    <lineage>
        <taxon>Bacteria</taxon>
        <taxon>Bacillati</taxon>
        <taxon>Bacillota</taxon>
        <taxon>Bacilli</taxon>
        <taxon>Bacillales</taxon>
        <taxon>Paenibacillaceae</taxon>
        <taxon>Paenibacillus</taxon>
    </lineage>
</organism>
<keyword evidence="4" id="KW-1185">Reference proteome</keyword>
<feature type="region of interest" description="Disordered" evidence="1">
    <location>
        <begin position="415"/>
        <end position="460"/>
    </location>
</feature>
<feature type="compositionally biased region" description="Low complexity" evidence="1">
    <location>
        <begin position="442"/>
        <end position="454"/>
    </location>
</feature>
<dbReference type="OrthoDB" id="2351076at2"/>
<dbReference type="AlphaFoldDB" id="A0A7X4YML9"/>
<evidence type="ECO:0000313" key="4">
    <source>
        <dbReference type="Proteomes" id="UP000558113"/>
    </source>
</evidence>
<dbReference type="InterPro" id="IPR021136">
    <property type="entry name" value="Flagellar_hook_control-like_C"/>
</dbReference>
<accession>A0A7X4YML9</accession>
<sequence length="671" mass="68392">MSMSIGQLMKGLVGDAQPGDGKALELKVGQTVRGVLVKMTGDNEGIVQINGTPVRAKLETPLEPGQAALLQVQPESADGALVLKQADPRSAGVPEASVKEWIKALGLPDTQASASLVRDLRGGGAELTRELVSQFKVALAAMPEGGDAESWMRAAALAVRRGLPMTGATIGALQQVLAGPPAHALLDALEAGLAAWSGSPAGQGAGGAAAPSGTAQAAAAKLQALLAEGAALMRASSGEQPPAGAAGAGAGGTKAQPVPGGAASAVPRAAAGMPQANAAPQAGGAAQTAVADNAAARFIVNGAGGGLQTADDRVEAGMGGRPAAGPASAEHARLTTSQSGGNLRSAQAVSTMQEQTASSTETGPRLVQTSSGHGQIPGAPIARALPQPTAGSSWVGQLMKWMGVDHERLLATATIQAPPQPASTGGQTNKPATEPKAAPDPAATMAGQARATAALPDRNQQQAAVWATALQSQTPLTEEGAKSHSAETLKSALMAIASSDELPQQLRDTAQQLVAHITGQQLLMSPEKNGAMFSHVTMFVPMKGQDGSQTASVHIQTRRGRKGELDGENCRLVFDLRMKTLGDTVVDVQVVNKIVNLQVWNDHPAAAQLVESSRSELNDAMTNAGYQLLTLRVEAMPERIVERLNGSDGLAGTAEGQEWSEQKYRGVDLRI</sequence>
<dbReference type="Proteomes" id="UP000558113">
    <property type="component" value="Unassembled WGS sequence"/>
</dbReference>
<evidence type="ECO:0000259" key="2">
    <source>
        <dbReference type="Pfam" id="PF02120"/>
    </source>
</evidence>
<dbReference type="RefSeq" id="WP_161696697.1">
    <property type="nucleotide sequence ID" value="NZ_JAAAMU010000004.1"/>
</dbReference>